<feature type="compositionally biased region" description="Pro residues" evidence="1">
    <location>
        <begin position="20"/>
        <end position="35"/>
    </location>
</feature>
<organism evidence="2 3">
    <name type="scientific">Pyrus ussuriensis x Pyrus communis</name>
    <dbReference type="NCBI Taxonomy" id="2448454"/>
    <lineage>
        <taxon>Eukaryota</taxon>
        <taxon>Viridiplantae</taxon>
        <taxon>Streptophyta</taxon>
        <taxon>Embryophyta</taxon>
        <taxon>Tracheophyta</taxon>
        <taxon>Spermatophyta</taxon>
        <taxon>Magnoliopsida</taxon>
        <taxon>eudicotyledons</taxon>
        <taxon>Gunneridae</taxon>
        <taxon>Pentapetalae</taxon>
        <taxon>rosids</taxon>
        <taxon>fabids</taxon>
        <taxon>Rosales</taxon>
        <taxon>Rosaceae</taxon>
        <taxon>Amygdaloideae</taxon>
        <taxon>Maleae</taxon>
        <taxon>Pyrus</taxon>
    </lineage>
</organism>
<reference evidence="3" key="2">
    <citation type="submission" date="2019-10" db="EMBL/GenBank/DDBJ databases">
        <title>A de novo genome assembly of a pear dwarfing rootstock.</title>
        <authorList>
            <person name="Wang F."/>
            <person name="Wang J."/>
            <person name="Li S."/>
            <person name="Zhang Y."/>
            <person name="Fang M."/>
            <person name="Ma L."/>
            <person name="Zhao Y."/>
            <person name="Jiang S."/>
        </authorList>
    </citation>
    <scope>NUCLEOTIDE SEQUENCE [LARGE SCALE GENOMIC DNA]</scope>
</reference>
<sequence length="121" mass="13591">MDSSSSIIFFRSNLSATTPTPTPPPQINPPPPPKIPSFTAVSRSRTCPPLPASNFISPQLLFHPEGWYTNNYKTPFPTNQEQNQPKQQLSISDFNFNTPRTQKHQKTRIQLEDQSVLPSGD</sequence>
<accession>A0A5N5HLH1</accession>
<evidence type="ECO:0000256" key="1">
    <source>
        <dbReference type="SAM" id="MobiDB-lite"/>
    </source>
</evidence>
<feature type="compositionally biased region" description="Polar residues" evidence="1">
    <location>
        <begin position="73"/>
        <end position="100"/>
    </location>
</feature>
<keyword evidence="3" id="KW-1185">Reference proteome</keyword>
<reference evidence="2 3" key="1">
    <citation type="submission" date="2019-09" db="EMBL/GenBank/DDBJ databases">
        <authorList>
            <person name="Ou C."/>
        </authorList>
    </citation>
    <scope>NUCLEOTIDE SEQUENCE [LARGE SCALE GENOMIC DNA]</scope>
    <source>
        <strain evidence="2">S2</strain>
        <tissue evidence="2">Leaf</tissue>
    </source>
</reference>
<evidence type="ECO:0000313" key="2">
    <source>
        <dbReference type="EMBL" id="KAB2627667.1"/>
    </source>
</evidence>
<dbReference type="AlphaFoldDB" id="A0A5N5HLH1"/>
<dbReference type="Proteomes" id="UP000327157">
    <property type="component" value="Chromosome 8"/>
</dbReference>
<proteinExistence type="predicted"/>
<dbReference type="EMBL" id="SMOL01000148">
    <property type="protein sequence ID" value="KAB2627667.1"/>
    <property type="molecule type" value="Genomic_DNA"/>
</dbReference>
<feature type="region of interest" description="Disordered" evidence="1">
    <location>
        <begin position="73"/>
        <end position="121"/>
    </location>
</feature>
<comment type="caution">
    <text evidence="2">The sequence shown here is derived from an EMBL/GenBank/DDBJ whole genome shotgun (WGS) entry which is preliminary data.</text>
</comment>
<gene>
    <name evidence="2" type="ORF">D8674_032462</name>
</gene>
<reference evidence="2 3" key="3">
    <citation type="submission" date="2019-11" db="EMBL/GenBank/DDBJ databases">
        <title>A de novo genome assembly of a pear dwarfing rootstock.</title>
        <authorList>
            <person name="Wang F."/>
            <person name="Wang J."/>
            <person name="Li S."/>
            <person name="Zhang Y."/>
            <person name="Fang M."/>
            <person name="Ma L."/>
            <person name="Zhao Y."/>
            <person name="Jiang S."/>
        </authorList>
    </citation>
    <scope>NUCLEOTIDE SEQUENCE [LARGE SCALE GENOMIC DNA]</scope>
    <source>
        <strain evidence="2">S2</strain>
        <tissue evidence="2">Leaf</tissue>
    </source>
</reference>
<feature type="compositionally biased region" description="Polar residues" evidence="1">
    <location>
        <begin position="112"/>
        <end position="121"/>
    </location>
</feature>
<protein>
    <submittedName>
        <fullName evidence="2">U-box domain-containing protein 30-like</fullName>
    </submittedName>
</protein>
<evidence type="ECO:0000313" key="3">
    <source>
        <dbReference type="Proteomes" id="UP000327157"/>
    </source>
</evidence>
<name>A0A5N5HLH1_9ROSA</name>
<feature type="region of interest" description="Disordered" evidence="1">
    <location>
        <begin position="10"/>
        <end position="44"/>
    </location>
</feature>